<dbReference type="Pfam" id="PF03349">
    <property type="entry name" value="Toluene_X"/>
    <property type="match status" value="2"/>
</dbReference>
<keyword evidence="7" id="KW-0998">Cell outer membrane</keyword>
<reference evidence="9 10" key="1">
    <citation type="journal article" date="2017" name="Arch. Microbiol.">
        <title>Mariprofundus micogutta sp. nov., a novel iron-oxidizing zetaproteobacterium isolated from a deep-sea hydrothermal field at the Bayonnaise knoll of the Izu-Ogasawara arc, and a description of Mariprofundales ord. nov. and Zetaproteobacteria classis nov.</title>
        <authorList>
            <person name="Makita H."/>
            <person name="Tanaka E."/>
            <person name="Mitsunobu S."/>
            <person name="Miyazaki M."/>
            <person name="Nunoura T."/>
            <person name="Uematsu K."/>
            <person name="Takaki Y."/>
            <person name="Nishi S."/>
            <person name="Shimamura S."/>
            <person name="Takai K."/>
        </authorList>
    </citation>
    <scope>NUCLEOTIDE SEQUENCE [LARGE SCALE GENOMIC DNA]</scope>
    <source>
        <strain evidence="9 10">ET2</strain>
    </source>
</reference>
<protein>
    <submittedName>
        <fullName evidence="9">Outer membrane protein transport protein</fullName>
    </submittedName>
</protein>
<dbReference type="Gene3D" id="2.40.160.60">
    <property type="entry name" value="Outer membrane protein transport protein (OMPP1/FadL/TodX)"/>
    <property type="match status" value="1"/>
</dbReference>
<dbReference type="OrthoDB" id="5291547at2"/>
<accession>A0A1L8CPA2</accession>
<keyword evidence="5 8" id="KW-0732">Signal</keyword>
<proteinExistence type="inferred from homology"/>
<evidence type="ECO:0000256" key="1">
    <source>
        <dbReference type="ARBA" id="ARBA00004571"/>
    </source>
</evidence>
<dbReference type="SUPFAM" id="SSF56935">
    <property type="entry name" value="Porins"/>
    <property type="match status" value="1"/>
</dbReference>
<dbReference type="AlphaFoldDB" id="A0A1L8CPA2"/>
<feature type="signal peptide" evidence="8">
    <location>
        <begin position="1"/>
        <end position="20"/>
    </location>
</feature>
<evidence type="ECO:0000256" key="8">
    <source>
        <dbReference type="SAM" id="SignalP"/>
    </source>
</evidence>
<organism evidence="9 10">
    <name type="scientific">Mariprofundus micogutta</name>
    <dbReference type="NCBI Taxonomy" id="1921010"/>
    <lineage>
        <taxon>Bacteria</taxon>
        <taxon>Pseudomonadati</taxon>
        <taxon>Pseudomonadota</taxon>
        <taxon>Candidatius Mariprofundia</taxon>
        <taxon>Mariprofundales</taxon>
        <taxon>Mariprofundaceae</taxon>
        <taxon>Mariprofundus</taxon>
    </lineage>
</organism>
<gene>
    <name evidence="9" type="ORF">MMIC_P1686</name>
</gene>
<comment type="similarity">
    <text evidence="2">Belongs to the OmpP1/FadL family.</text>
</comment>
<name>A0A1L8CPA2_9PROT</name>
<dbReference type="InterPro" id="IPR005017">
    <property type="entry name" value="OMPP1/FadL/TodX"/>
</dbReference>
<evidence type="ECO:0000256" key="5">
    <source>
        <dbReference type="ARBA" id="ARBA00022729"/>
    </source>
</evidence>
<dbReference type="Proteomes" id="UP000231632">
    <property type="component" value="Unassembled WGS sequence"/>
</dbReference>
<evidence type="ECO:0000313" key="9">
    <source>
        <dbReference type="EMBL" id="GAV20713.1"/>
    </source>
</evidence>
<evidence type="ECO:0000256" key="2">
    <source>
        <dbReference type="ARBA" id="ARBA00008163"/>
    </source>
</evidence>
<comment type="caution">
    <text evidence="9">The sequence shown here is derived from an EMBL/GenBank/DDBJ whole genome shotgun (WGS) entry which is preliminary data.</text>
</comment>
<evidence type="ECO:0000256" key="7">
    <source>
        <dbReference type="ARBA" id="ARBA00023237"/>
    </source>
</evidence>
<dbReference type="STRING" id="1921010.MMIC_P1686"/>
<dbReference type="PANTHER" id="PTHR35093:SF8">
    <property type="entry name" value="OUTER MEMBRANE PROTEIN NMB0088-RELATED"/>
    <property type="match status" value="1"/>
</dbReference>
<keyword evidence="4" id="KW-0812">Transmembrane</keyword>
<evidence type="ECO:0000256" key="4">
    <source>
        <dbReference type="ARBA" id="ARBA00022692"/>
    </source>
</evidence>
<dbReference type="PANTHER" id="PTHR35093">
    <property type="entry name" value="OUTER MEMBRANE PROTEIN NMB0088-RELATED"/>
    <property type="match status" value="1"/>
</dbReference>
<evidence type="ECO:0000256" key="6">
    <source>
        <dbReference type="ARBA" id="ARBA00023136"/>
    </source>
</evidence>
<evidence type="ECO:0000313" key="10">
    <source>
        <dbReference type="Proteomes" id="UP000231632"/>
    </source>
</evidence>
<comment type="subcellular location">
    <subcellularLocation>
        <location evidence="1">Cell outer membrane</location>
        <topology evidence="1">Multi-pass membrane protein</topology>
    </subcellularLocation>
</comment>
<dbReference type="GO" id="GO:0015483">
    <property type="term" value="F:long-chain fatty acid transporting porin activity"/>
    <property type="evidence" value="ECO:0007669"/>
    <property type="project" value="TreeGrafter"/>
</dbReference>
<dbReference type="EMBL" id="BDFD01000014">
    <property type="protein sequence ID" value="GAV20713.1"/>
    <property type="molecule type" value="Genomic_DNA"/>
</dbReference>
<keyword evidence="3" id="KW-1134">Transmembrane beta strand</keyword>
<evidence type="ECO:0000256" key="3">
    <source>
        <dbReference type="ARBA" id="ARBA00022452"/>
    </source>
</evidence>
<dbReference type="GO" id="GO:0009279">
    <property type="term" value="C:cell outer membrane"/>
    <property type="evidence" value="ECO:0007669"/>
    <property type="project" value="UniProtKB-SubCell"/>
</dbReference>
<dbReference type="RefSeq" id="WP_072660024.1">
    <property type="nucleotide sequence ID" value="NZ_BDFD01000014.1"/>
</dbReference>
<keyword evidence="6" id="KW-0472">Membrane</keyword>
<feature type="chain" id="PRO_5012973438" evidence="8">
    <location>
        <begin position="21"/>
        <end position="368"/>
    </location>
</feature>
<keyword evidence="10" id="KW-1185">Reference proteome</keyword>
<sequence>MKRILSVTVSMLLASTTAFAGGMPQPVQSASGLGVANAFVATANDASALAYNPAGIAWQSGVSVLGGFSDPYRDSSVKLAGGIGPNEGSEAFGGSIYASWAPLDSSWAAGIGFAPLYQVNNEWSLAFPTAGVSKINVDRTTFDAVYAVNSSLAVGFGGDWYFTRVNFSQGVNSFKGNDWGSFGGHVSVKWNPMPAWSTGLMVRSGSKITISGGTNNKLSFKLPDEVSAGVAHDFADVWRLELDAKWTRWSSLKNLNVVGLNPQTNNLNLKDTITVMAGLTWTWRPNSQIRAGYAYDQGANKAAGFNPVLADQDGHQLTVGAGGDYSGLHFDVAYSYTYYTKRTATDAFAGTYRDRRQFLSMSVSSRFE</sequence>